<protein>
    <submittedName>
        <fullName evidence="1">Uncharacterized protein</fullName>
    </submittedName>
</protein>
<gene>
    <name evidence="1" type="ORF">F5X71_34475</name>
</gene>
<proteinExistence type="predicted"/>
<dbReference type="EMBL" id="CP046171">
    <property type="protein sequence ID" value="QIS06734.1"/>
    <property type="molecule type" value="Genomic_DNA"/>
</dbReference>
<evidence type="ECO:0000313" key="1">
    <source>
        <dbReference type="EMBL" id="QIS06734.1"/>
    </source>
</evidence>
<dbReference type="AlphaFoldDB" id="A0A6G9Y0P0"/>
<name>A0A6G9Y0P0_NOCBR</name>
<dbReference type="RefSeq" id="WP_167465749.1">
    <property type="nucleotide sequence ID" value="NZ_CP046171.1"/>
</dbReference>
<evidence type="ECO:0000313" key="2">
    <source>
        <dbReference type="Proteomes" id="UP000501705"/>
    </source>
</evidence>
<sequence length="175" mass="19136">MSLSILTASTPATMTVSEHQAVLQRRALYQAEFGLRVFLDPSGLITFHGGPDAAVRVVAMPPPLGSRVRNALRTKDLHHVPIVASRSAGHCEQWLFLTAAAPTDPSRSLLFASGTRFAANNVVLRQGVMTTLPTPGRDSASWINPPSGRDQPQFQEIVPIIHTLLGNERKRRRSR</sequence>
<dbReference type="Proteomes" id="UP000501705">
    <property type="component" value="Chromosome"/>
</dbReference>
<reference evidence="1 2" key="1">
    <citation type="journal article" date="2019" name="ACS Chem. Biol.">
        <title>Identification and Mobilization of a Cryptic Antibiotic Biosynthesis Gene Locus from a Human-Pathogenic Nocardia Isolate.</title>
        <authorList>
            <person name="Herisse M."/>
            <person name="Ishida K."/>
            <person name="Porter J.L."/>
            <person name="Howden B."/>
            <person name="Hertweck C."/>
            <person name="Stinear T.P."/>
            <person name="Pidot S.J."/>
        </authorList>
    </citation>
    <scope>NUCLEOTIDE SEQUENCE [LARGE SCALE GENOMIC DNA]</scope>
    <source>
        <strain evidence="1 2">AUSMDU00024985</strain>
    </source>
</reference>
<accession>A0A6G9Y0P0</accession>
<organism evidence="1 2">
    <name type="scientific">Nocardia brasiliensis</name>
    <dbReference type="NCBI Taxonomy" id="37326"/>
    <lineage>
        <taxon>Bacteria</taxon>
        <taxon>Bacillati</taxon>
        <taxon>Actinomycetota</taxon>
        <taxon>Actinomycetes</taxon>
        <taxon>Mycobacteriales</taxon>
        <taxon>Nocardiaceae</taxon>
        <taxon>Nocardia</taxon>
    </lineage>
</organism>